<keyword evidence="1" id="KW-0472">Membrane</keyword>
<accession>A0A1H8RHZ5</accession>
<dbReference type="AlphaFoldDB" id="A0A1H8RHZ5"/>
<keyword evidence="1" id="KW-0812">Transmembrane</keyword>
<evidence type="ECO:0000313" key="4">
    <source>
        <dbReference type="Proteomes" id="UP000183063"/>
    </source>
</evidence>
<organism evidence="2 4">
    <name type="scientific">Rhizobium tibeticum</name>
    <dbReference type="NCBI Taxonomy" id="501024"/>
    <lineage>
        <taxon>Bacteria</taxon>
        <taxon>Pseudomonadati</taxon>
        <taxon>Pseudomonadota</taxon>
        <taxon>Alphaproteobacteria</taxon>
        <taxon>Hyphomicrobiales</taxon>
        <taxon>Rhizobiaceae</taxon>
        <taxon>Rhizobium/Agrobacterium group</taxon>
        <taxon>Rhizobium</taxon>
    </lineage>
</organism>
<dbReference type="Proteomes" id="UP000183063">
    <property type="component" value="Unassembled WGS sequence"/>
</dbReference>
<reference evidence="2" key="2">
    <citation type="submission" date="2016-10" db="EMBL/GenBank/DDBJ databases">
        <authorList>
            <person name="de Groot N.N."/>
        </authorList>
    </citation>
    <scope>NUCLEOTIDE SEQUENCE [LARGE SCALE GENOMIC DNA]</scope>
    <source>
        <strain evidence="2">CCBAU85039</strain>
    </source>
</reference>
<reference evidence="3 5" key="3">
    <citation type="submission" date="2016-10" db="EMBL/GenBank/DDBJ databases">
        <authorList>
            <person name="Varghese N."/>
            <person name="Submissions S."/>
        </authorList>
    </citation>
    <scope>NUCLEOTIDE SEQUENCE [LARGE SCALE GENOMIC DNA]</scope>
    <source>
        <strain evidence="3 5">CGMCC 1.7071</strain>
    </source>
</reference>
<reference evidence="4" key="1">
    <citation type="submission" date="2016-10" db="EMBL/GenBank/DDBJ databases">
        <authorList>
            <person name="Wibberg D."/>
        </authorList>
    </citation>
    <scope>NUCLEOTIDE SEQUENCE [LARGE SCALE GENOMIC DNA]</scope>
</reference>
<protein>
    <submittedName>
        <fullName evidence="2">Uncharacterized protein</fullName>
    </submittedName>
</protein>
<keyword evidence="5" id="KW-1185">Reference proteome</keyword>
<proteinExistence type="predicted"/>
<evidence type="ECO:0000256" key="1">
    <source>
        <dbReference type="SAM" id="Phobius"/>
    </source>
</evidence>
<name>A0A1H8RHZ5_9HYPH</name>
<keyword evidence="1" id="KW-1133">Transmembrane helix</keyword>
<dbReference type="EMBL" id="FOCV01000021">
    <property type="protein sequence ID" value="SEO65867.1"/>
    <property type="molecule type" value="Genomic_DNA"/>
</dbReference>
<evidence type="ECO:0000313" key="5">
    <source>
        <dbReference type="Proteomes" id="UP000198939"/>
    </source>
</evidence>
<sequence>MYPVSFDLLVDIFYSLARVLAAFTMAVVRFGFATTWHSLQAMKIAALMVIDAGGLPRELCDGRPQPRSSTAYR</sequence>
<evidence type="ECO:0000313" key="2">
    <source>
        <dbReference type="EMBL" id="SEI06849.1"/>
    </source>
</evidence>
<dbReference type="Proteomes" id="UP000198939">
    <property type="component" value="Unassembled WGS sequence"/>
</dbReference>
<gene>
    <name evidence="2" type="ORF">RTCCBAU85039_4169</name>
    <name evidence="3" type="ORF">SAMN05216228_1021116</name>
</gene>
<feature type="transmembrane region" description="Helical" evidence="1">
    <location>
        <begin position="12"/>
        <end position="32"/>
    </location>
</feature>
<evidence type="ECO:0000313" key="3">
    <source>
        <dbReference type="EMBL" id="SEO65867.1"/>
    </source>
</evidence>
<dbReference type="OrthoDB" id="8421575at2"/>
<dbReference type="EMBL" id="FNXB01000024">
    <property type="protein sequence ID" value="SEI06849.1"/>
    <property type="molecule type" value="Genomic_DNA"/>
</dbReference>